<keyword evidence="1" id="KW-0378">Hydrolase</keyword>
<protein>
    <submittedName>
        <fullName evidence="5">Class E sortase</fullName>
    </submittedName>
</protein>
<dbReference type="InterPro" id="IPR053465">
    <property type="entry name" value="Sortase_Class_E"/>
</dbReference>
<keyword evidence="4" id="KW-1133">Transmembrane helix</keyword>
<name>A0A7J5BQK2_9MICO</name>
<feature type="active site" description="Acyl-thioester intermediate" evidence="2">
    <location>
        <position position="286"/>
    </location>
</feature>
<reference evidence="5 6" key="1">
    <citation type="submission" date="2019-09" db="EMBL/GenBank/DDBJ databases">
        <title>Phylogeny of genus Pseudoclavibacter and closely related genus.</title>
        <authorList>
            <person name="Li Y."/>
        </authorList>
    </citation>
    <scope>NUCLEOTIDE SEQUENCE [LARGE SCALE GENOMIC DNA]</scope>
    <source>
        <strain evidence="5 6">DSM 23821</strain>
    </source>
</reference>
<keyword evidence="4" id="KW-0472">Membrane</keyword>
<evidence type="ECO:0000256" key="3">
    <source>
        <dbReference type="SAM" id="MobiDB-lite"/>
    </source>
</evidence>
<feature type="region of interest" description="Disordered" evidence="3">
    <location>
        <begin position="246"/>
        <end position="272"/>
    </location>
</feature>
<dbReference type="InterPro" id="IPR042003">
    <property type="entry name" value="Sortase_E"/>
</dbReference>
<feature type="region of interest" description="Disordered" evidence="3">
    <location>
        <begin position="1"/>
        <end position="58"/>
    </location>
</feature>
<evidence type="ECO:0000313" key="6">
    <source>
        <dbReference type="Proteomes" id="UP000467240"/>
    </source>
</evidence>
<dbReference type="InterPro" id="IPR023365">
    <property type="entry name" value="Sortase_dom-sf"/>
</dbReference>
<feature type="transmembrane region" description="Helical" evidence="4">
    <location>
        <begin position="61"/>
        <end position="87"/>
    </location>
</feature>
<feature type="region of interest" description="Disordered" evidence="3">
    <location>
        <begin position="103"/>
        <end position="124"/>
    </location>
</feature>
<keyword evidence="6" id="KW-1185">Reference proteome</keyword>
<keyword evidence="4" id="KW-0812">Transmembrane</keyword>
<comment type="caution">
    <text evidence="5">The sequence shown here is derived from an EMBL/GenBank/DDBJ whole genome shotgun (WGS) entry which is preliminary data.</text>
</comment>
<feature type="compositionally biased region" description="Basic residues" evidence="3">
    <location>
        <begin position="48"/>
        <end position="58"/>
    </location>
</feature>
<accession>A0A7J5BQK2</accession>
<gene>
    <name evidence="5" type="ORF">F8O01_12020</name>
</gene>
<dbReference type="OrthoDB" id="5242879at2"/>
<dbReference type="RefSeq" id="WP_158041110.1">
    <property type="nucleotide sequence ID" value="NZ_JACCFV010000001.1"/>
</dbReference>
<dbReference type="AlphaFoldDB" id="A0A7J5BQK2"/>
<dbReference type="SUPFAM" id="SSF63817">
    <property type="entry name" value="Sortase"/>
    <property type="match status" value="1"/>
</dbReference>
<dbReference type="Gene3D" id="2.40.260.10">
    <property type="entry name" value="Sortase"/>
    <property type="match status" value="1"/>
</dbReference>
<evidence type="ECO:0000256" key="1">
    <source>
        <dbReference type="ARBA" id="ARBA00022801"/>
    </source>
</evidence>
<dbReference type="Proteomes" id="UP000467240">
    <property type="component" value="Unassembled WGS sequence"/>
</dbReference>
<proteinExistence type="predicted"/>
<evidence type="ECO:0000313" key="5">
    <source>
        <dbReference type="EMBL" id="KAB1655345.1"/>
    </source>
</evidence>
<dbReference type="CDD" id="cd05830">
    <property type="entry name" value="Sortase_E"/>
    <property type="match status" value="1"/>
</dbReference>
<dbReference type="Pfam" id="PF04203">
    <property type="entry name" value="Sortase"/>
    <property type="match status" value="1"/>
</dbReference>
<sequence length="325" mass="34384">MPSSRTPSGADGSDDVDGLPTLLGGDASPSDGYEPRAAEPAPALPSRRSIRHARAKPRPKVTAVGVAGELLLTMGLVLLMFVGWKYWLNDLIVGNEQNSVGASVEESFSRDDAESSAPESTVDPEIGIPVGIAPTVTNERFAVLYVPAWGADYSRPIAEGTGYHEVLNQNVGHYEDTQMPGAVGNFAIAGHRLAYGASMQHIHELQLGDEIIIGTKDGWYTYTYRSGEYVAPTQIDVLNPIPRVPTGEESGGTLGLNEDEQSADAPAVPTPPAGLGTDRILTLMSCNPFWSTAERIIAYATFAHFTARADGPPEQIAQAVANGGG</sequence>
<dbReference type="GO" id="GO:0016787">
    <property type="term" value="F:hydrolase activity"/>
    <property type="evidence" value="ECO:0007669"/>
    <property type="project" value="UniProtKB-KW"/>
</dbReference>
<evidence type="ECO:0000256" key="2">
    <source>
        <dbReference type="PIRSR" id="PIRSR605754-1"/>
    </source>
</evidence>
<dbReference type="InterPro" id="IPR005754">
    <property type="entry name" value="Sortase"/>
</dbReference>
<evidence type="ECO:0000256" key="4">
    <source>
        <dbReference type="SAM" id="Phobius"/>
    </source>
</evidence>
<dbReference type="EMBL" id="WBJZ01000015">
    <property type="protein sequence ID" value="KAB1655345.1"/>
    <property type="molecule type" value="Genomic_DNA"/>
</dbReference>
<feature type="active site" description="Proton donor/acceptor" evidence="2">
    <location>
        <position position="191"/>
    </location>
</feature>
<organism evidence="5 6">
    <name type="scientific">Pseudoclavibacter chungangensis</name>
    <dbReference type="NCBI Taxonomy" id="587635"/>
    <lineage>
        <taxon>Bacteria</taxon>
        <taxon>Bacillati</taxon>
        <taxon>Actinomycetota</taxon>
        <taxon>Actinomycetes</taxon>
        <taxon>Micrococcales</taxon>
        <taxon>Microbacteriaceae</taxon>
        <taxon>Pseudoclavibacter</taxon>
    </lineage>
</organism>
<dbReference type="NCBIfam" id="NF033747">
    <property type="entry name" value="class_E_sortase"/>
    <property type="match status" value="1"/>
</dbReference>
<feature type="compositionally biased region" description="Low complexity" evidence="3">
    <location>
        <begin position="38"/>
        <end position="47"/>
    </location>
</feature>